<dbReference type="EMBL" id="UZAM01014570">
    <property type="protein sequence ID" value="VDP34672.1"/>
    <property type="molecule type" value="Genomic_DNA"/>
</dbReference>
<dbReference type="Proteomes" id="UP000270296">
    <property type="component" value="Unassembled WGS sequence"/>
</dbReference>
<organism evidence="4">
    <name type="scientific">Soboliphyme baturini</name>
    <dbReference type="NCBI Taxonomy" id="241478"/>
    <lineage>
        <taxon>Eukaryota</taxon>
        <taxon>Metazoa</taxon>
        <taxon>Ecdysozoa</taxon>
        <taxon>Nematoda</taxon>
        <taxon>Enoplea</taxon>
        <taxon>Dorylaimia</taxon>
        <taxon>Dioctophymatida</taxon>
        <taxon>Dioctophymatoidea</taxon>
        <taxon>Soboliphymatidae</taxon>
        <taxon>Soboliphyme</taxon>
    </lineage>
</organism>
<dbReference type="WBParaSite" id="SBAD_0001116501-mRNA-1">
    <property type="protein sequence ID" value="SBAD_0001116501-mRNA-1"/>
    <property type="gene ID" value="SBAD_0001116501"/>
</dbReference>
<evidence type="ECO:0000313" key="3">
    <source>
        <dbReference type="Proteomes" id="UP000270296"/>
    </source>
</evidence>
<dbReference type="EMBL" id="UZAM01014570">
    <property type="protein sequence ID" value="VDP34670.1"/>
    <property type="molecule type" value="Genomic_DNA"/>
</dbReference>
<proteinExistence type="predicted"/>
<dbReference type="AlphaFoldDB" id="A0A183J4I9"/>
<accession>A0A183J4I9</accession>
<evidence type="ECO:0000313" key="2">
    <source>
        <dbReference type="EMBL" id="VDP34672.1"/>
    </source>
</evidence>
<keyword evidence="3" id="KW-1185">Reference proteome</keyword>
<evidence type="ECO:0000313" key="4">
    <source>
        <dbReference type="WBParaSite" id="SBAD_0001116301-mRNA-1"/>
    </source>
</evidence>
<protein>
    <submittedName>
        <fullName evidence="4 5">EF-hand domain-containing protein</fullName>
    </submittedName>
</protein>
<name>A0A183J4I9_9BILA</name>
<dbReference type="WBParaSite" id="SBAD_0001116301-mRNA-1">
    <property type="protein sequence ID" value="SBAD_0001116301-mRNA-1"/>
    <property type="gene ID" value="SBAD_0001116301"/>
</dbReference>
<gene>
    <name evidence="1" type="ORF">SBAD_LOCUS10787</name>
    <name evidence="2" type="ORF">SBAD_LOCUS10789</name>
</gene>
<sequence length="37" mass="4306">MEADVEHERKLTMNEVKQKMNVMGNQQVPNEAMENMA</sequence>
<evidence type="ECO:0000313" key="1">
    <source>
        <dbReference type="EMBL" id="VDP34670.1"/>
    </source>
</evidence>
<evidence type="ECO:0000313" key="5">
    <source>
        <dbReference type="WBParaSite" id="SBAD_0001116501-mRNA-1"/>
    </source>
</evidence>
<reference evidence="1 3" key="2">
    <citation type="submission" date="2018-11" db="EMBL/GenBank/DDBJ databases">
        <authorList>
            <consortium name="Pathogen Informatics"/>
        </authorList>
    </citation>
    <scope>NUCLEOTIDE SEQUENCE [LARGE SCALE GENOMIC DNA]</scope>
</reference>
<reference evidence="4 5" key="1">
    <citation type="submission" date="2016-06" db="UniProtKB">
        <authorList>
            <consortium name="WormBaseParasite"/>
        </authorList>
    </citation>
    <scope>IDENTIFICATION</scope>
</reference>